<dbReference type="InterPro" id="IPR036259">
    <property type="entry name" value="MFS_trans_sf"/>
</dbReference>
<evidence type="ECO:0008006" key="10">
    <source>
        <dbReference type="Google" id="ProtNLM"/>
    </source>
</evidence>
<evidence type="ECO:0000256" key="7">
    <source>
        <dbReference type="SAM" id="Phobius"/>
    </source>
</evidence>
<feature type="transmembrane region" description="Helical" evidence="7">
    <location>
        <begin position="176"/>
        <end position="196"/>
    </location>
</feature>
<dbReference type="AlphaFoldDB" id="A0A3E2H6H8"/>
<reference evidence="8 9" key="1">
    <citation type="submission" date="2018-05" db="EMBL/GenBank/DDBJ databases">
        <title>Draft genome sequence of Scytalidium lignicola DSM 105466, a ubiquitous saprotrophic fungus.</title>
        <authorList>
            <person name="Buettner E."/>
            <person name="Gebauer A.M."/>
            <person name="Hofrichter M."/>
            <person name="Liers C."/>
            <person name="Kellner H."/>
        </authorList>
    </citation>
    <scope>NUCLEOTIDE SEQUENCE [LARGE SCALE GENOMIC DNA]</scope>
    <source>
        <strain evidence="8 9">DSM 105466</strain>
    </source>
</reference>
<keyword evidence="3 7" id="KW-0812">Transmembrane</keyword>
<feature type="transmembrane region" description="Helical" evidence="7">
    <location>
        <begin position="208"/>
        <end position="229"/>
    </location>
</feature>
<organism evidence="8 9">
    <name type="scientific">Scytalidium lignicola</name>
    <name type="common">Hyphomycete</name>
    <dbReference type="NCBI Taxonomy" id="5539"/>
    <lineage>
        <taxon>Eukaryota</taxon>
        <taxon>Fungi</taxon>
        <taxon>Dikarya</taxon>
        <taxon>Ascomycota</taxon>
        <taxon>Pezizomycotina</taxon>
        <taxon>Leotiomycetes</taxon>
        <taxon>Leotiomycetes incertae sedis</taxon>
        <taxon>Scytalidium</taxon>
    </lineage>
</organism>
<keyword evidence="5 7" id="KW-0472">Membrane</keyword>
<feature type="transmembrane region" description="Helical" evidence="7">
    <location>
        <begin position="408"/>
        <end position="429"/>
    </location>
</feature>
<dbReference type="Gene3D" id="1.20.1250.20">
    <property type="entry name" value="MFS general substrate transporter like domains"/>
    <property type="match status" value="2"/>
</dbReference>
<dbReference type="PANTHER" id="PTHR43791">
    <property type="entry name" value="PERMEASE-RELATED"/>
    <property type="match status" value="1"/>
</dbReference>
<feature type="region of interest" description="Disordered" evidence="6">
    <location>
        <begin position="1"/>
        <end position="34"/>
    </location>
</feature>
<feature type="non-terminal residue" evidence="8">
    <location>
        <position position="533"/>
    </location>
</feature>
<feature type="non-terminal residue" evidence="8">
    <location>
        <position position="1"/>
    </location>
</feature>
<comment type="subcellular location">
    <subcellularLocation>
        <location evidence="1">Membrane</location>
        <topology evidence="1">Multi-pass membrane protein</topology>
    </subcellularLocation>
</comment>
<dbReference type="OrthoDB" id="6730379at2759"/>
<feature type="transmembrane region" description="Helical" evidence="7">
    <location>
        <begin position="347"/>
        <end position="367"/>
    </location>
</feature>
<dbReference type="SUPFAM" id="SSF103473">
    <property type="entry name" value="MFS general substrate transporter"/>
    <property type="match status" value="1"/>
</dbReference>
<sequence>MEKSPEVKTSPVENHDSEIKVENAATTSTHPDLESGDVADLKGADIKGVDKAYAYASADVIEIDEKTNKYLLRKIDTYVLPWLLGLYILQYLDKGILTYAGVMGLQEDTGLSASQYNWVGSIYYAGYIPAVPIHNRLFQIFPPAKYIACCVIAWGAVLACMSGCHNFAGLMIQRTALGSLEASINCGFSMITAAWYRKYEHGTRVGLWSSMTGVATIIGGLIAYGCVVGEEKHPNATFSSWKILSLCTGLLSVVYGACMLYFMAGSAVTARFFTEEEKTLAVERLRNNHQGVGSSQYKRYQLIEAWTDYRTWMYVVFVISSQIPVAGLVLLSSILIKSLGFDTKTTLLLALPQGAITFICNFGFGYIADKTKLRSASAIIISTIALFGVSLFVGLGNVSPLFDRNGQLAAYFIMTGASAASWFIVISMISSNVLGTTKKASLNSIVFAAQGIAYFIGPQTFRDGPYYHNAKVVSIILWVVSIVVLAGFWFLNDKENKKRDRAAAAGEQANGGITNAEFMDLTDKENKAFRYVI</sequence>
<evidence type="ECO:0000256" key="5">
    <source>
        <dbReference type="ARBA" id="ARBA00023136"/>
    </source>
</evidence>
<dbReference type="EMBL" id="NCSJ02000142">
    <property type="protein sequence ID" value="RFU29025.1"/>
    <property type="molecule type" value="Genomic_DNA"/>
</dbReference>
<evidence type="ECO:0000256" key="1">
    <source>
        <dbReference type="ARBA" id="ARBA00004141"/>
    </source>
</evidence>
<evidence type="ECO:0000313" key="8">
    <source>
        <dbReference type="EMBL" id="RFU29025.1"/>
    </source>
</evidence>
<feature type="transmembrane region" description="Helical" evidence="7">
    <location>
        <begin position="373"/>
        <end position="396"/>
    </location>
</feature>
<evidence type="ECO:0000256" key="3">
    <source>
        <dbReference type="ARBA" id="ARBA00022692"/>
    </source>
</evidence>
<keyword evidence="4 7" id="KW-1133">Transmembrane helix</keyword>
<proteinExistence type="predicted"/>
<comment type="caution">
    <text evidence="8">The sequence shown here is derived from an EMBL/GenBank/DDBJ whole genome shotgun (WGS) entry which is preliminary data.</text>
</comment>
<protein>
    <recommendedName>
        <fullName evidence="10">Major facilitator superfamily (MFS) profile domain-containing protein</fullName>
    </recommendedName>
</protein>
<dbReference type="Proteomes" id="UP000258309">
    <property type="component" value="Unassembled WGS sequence"/>
</dbReference>
<feature type="transmembrane region" description="Helical" evidence="7">
    <location>
        <begin position="472"/>
        <end position="491"/>
    </location>
</feature>
<accession>A0A3E2H6H8</accession>
<dbReference type="PANTHER" id="PTHR43791:SF1">
    <property type="entry name" value="ALLANTOATE PERMEASE"/>
    <property type="match status" value="1"/>
</dbReference>
<keyword evidence="9" id="KW-1185">Reference proteome</keyword>
<dbReference type="Pfam" id="PF07690">
    <property type="entry name" value="MFS_1"/>
    <property type="match status" value="1"/>
</dbReference>
<feature type="transmembrane region" description="Helical" evidence="7">
    <location>
        <begin position="312"/>
        <end position="335"/>
    </location>
</feature>
<evidence type="ECO:0000256" key="6">
    <source>
        <dbReference type="SAM" id="MobiDB-lite"/>
    </source>
</evidence>
<feature type="transmembrane region" description="Helical" evidence="7">
    <location>
        <begin position="144"/>
        <end position="164"/>
    </location>
</feature>
<feature type="transmembrane region" description="Helical" evidence="7">
    <location>
        <begin position="241"/>
        <end position="264"/>
    </location>
</feature>
<evidence type="ECO:0000256" key="2">
    <source>
        <dbReference type="ARBA" id="ARBA00022448"/>
    </source>
</evidence>
<dbReference type="GO" id="GO:0016020">
    <property type="term" value="C:membrane"/>
    <property type="evidence" value="ECO:0007669"/>
    <property type="project" value="UniProtKB-SubCell"/>
</dbReference>
<keyword evidence="2" id="KW-0813">Transport</keyword>
<name>A0A3E2H6H8_SCYLI</name>
<evidence type="ECO:0000256" key="4">
    <source>
        <dbReference type="ARBA" id="ARBA00022989"/>
    </source>
</evidence>
<dbReference type="GO" id="GO:0022857">
    <property type="term" value="F:transmembrane transporter activity"/>
    <property type="evidence" value="ECO:0007669"/>
    <property type="project" value="InterPro"/>
</dbReference>
<gene>
    <name evidence="8" type="ORF">B7463_g7307</name>
</gene>
<feature type="transmembrane region" description="Helical" evidence="7">
    <location>
        <begin position="75"/>
        <end position="92"/>
    </location>
</feature>
<evidence type="ECO:0000313" key="9">
    <source>
        <dbReference type="Proteomes" id="UP000258309"/>
    </source>
</evidence>
<dbReference type="InterPro" id="IPR011701">
    <property type="entry name" value="MFS"/>
</dbReference>